<evidence type="ECO:0000313" key="3">
    <source>
        <dbReference type="Proteomes" id="UP000242814"/>
    </source>
</evidence>
<dbReference type="EMBL" id="LZYO01000444">
    <property type="protein sequence ID" value="ODH13640.1"/>
    <property type="molecule type" value="Genomic_DNA"/>
</dbReference>
<organism evidence="2 3">
    <name type="scientific">Paracoccidioides brasiliensis</name>
    <dbReference type="NCBI Taxonomy" id="121759"/>
    <lineage>
        <taxon>Eukaryota</taxon>
        <taxon>Fungi</taxon>
        <taxon>Dikarya</taxon>
        <taxon>Ascomycota</taxon>
        <taxon>Pezizomycotina</taxon>
        <taxon>Eurotiomycetes</taxon>
        <taxon>Eurotiomycetidae</taxon>
        <taxon>Onygenales</taxon>
        <taxon>Ajellomycetaceae</taxon>
        <taxon>Paracoccidioides</taxon>
    </lineage>
</organism>
<evidence type="ECO:0000313" key="2">
    <source>
        <dbReference type="EMBL" id="ODH13640.1"/>
    </source>
</evidence>
<reference evidence="2 3" key="1">
    <citation type="submission" date="2016-06" db="EMBL/GenBank/DDBJ databases">
        <authorList>
            <person name="Kjaerup R.B."/>
            <person name="Dalgaard T.S."/>
            <person name="Juul-Madsen H.R."/>
        </authorList>
    </citation>
    <scope>NUCLEOTIDE SEQUENCE [LARGE SCALE GENOMIC DNA]</scope>
    <source>
        <strain evidence="2 3">Pb300</strain>
    </source>
</reference>
<proteinExistence type="predicted"/>
<feature type="region of interest" description="Disordered" evidence="1">
    <location>
        <begin position="39"/>
        <end position="106"/>
    </location>
</feature>
<dbReference type="VEuPathDB" id="FungiDB:PADG_06364"/>
<dbReference type="Proteomes" id="UP000242814">
    <property type="component" value="Unassembled WGS sequence"/>
</dbReference>
<dbReference type="AlphaFoldDB" id="A0A1D2J5T5"/>
<gene>
    <name evidence="2" type="ORF">ACO22_07049</name>
</gene>
<accession>A0A1D2J5T5</accession>
<feature type="compositionally biased region" description="Pro residues" evidence="1">
    <location>
        <begin position="64"/>
        <end position="73"/>
    </location>
</feature>
<protein>
    <submittedName>
        <fullName evidence="2">Uncharacterized protein</fullName>
    </submittedName>
</protein>
<sequence>MSSAPAGDADRSTDGIHAGFPRMRMRGVHICLPTPARGRGAVIRTRPPGSALEGRLSDGVAPVPSSPPSPPQHQRPFDLSSVDGKERCGPGGGGAQFRSDTYKSVPPTQIFGTASAAGRHGVSSRDVSVPHACNVSRVAAVGSAGIGGHPGSFLRSHGWSRGDGHPGPSRPPTAPPRRDPRPFSMPGRAPPVWSRAPSAPPVAPSTAGQLERSRRICPHPPPPAGRGIPGGKAGPESAARQRVRGGDPPSEGPMRQPVFALAGRHTILPRTVL</sequence>
<evidence type="ECO:0000256" key="1">
    <source>
        <dbReference type="SAM" id="MobiDB-lite"/>
    </source>
</evidence>
<feature type="region of interest" description="Disordered" evidence="1">
    <location>
        <begin position="1"/>
        <end position="20"/>
    </location>
</feature>
<feature type="region of interest" description="Disordered" evidence="1">
    <location>
        <begin position="142"/>
        <end position="258"/>
    </location>
</feature>
<name>A0A1D2J5T5_PARBR</name>
<comment type="caution">
    <text evidence="2">The sequence shown here is derived from an EMBL/GenBank/DDBJ whole genome shotgun (WGS) entry which is preliminary data.</text>
</comment>